<dbReference type="AlphaFoldDB" id="A0A9Q0YKJ3"/>
<protein>
    <submittedName>
        <fullName evidence="1">Uncharacterized protein</fullName>
    </submittedName>
</protein>
<dbReference type="EMBL" id="JAIZAY010000020">
    <property type="protein sequence ID" value="KAJ8022244.1"/>
    <property type="molecule type" value="Genomic_DNA"/>
</dbReference>
<evidence type="ECO:0000313" key="2">
    <source>
        <dbReference type="Proteomes" id="UP001152320"/>
    </source>
</evidence>
<accession>A0A9Q0YKJ3</accession>
<organism evidence="1 2">
    <name type="scientific">Holothuria leucospilota</name>
    <name type="common">Black long sea cucumber</name>
    <name type="synonym">Mertensiothuria leucospilota</name>
    <dbReference type="NCBI Taxonomy" id="206669"/>
    <lineage>
        <taxon>Eukaryota</taxon>
        <taxon>Metazoa</taxon>
        <taxon>Echinodermata</taxon>
        <taxon>Eleutherozoa</taxon>
        <taxon>Echinozoa</taxon>
        <taxon>Holothuroidea</taxon>
        <taxon>Aspidochirotacea</taxon>
        <taxon>Aspidochirotida</taxon>
        <taxon>Holothuriidae</taxon>
        <taxon>Holothuria</taxon>
    </lineage>
</organism>
<comment type="caution">
    <text evidence="1">The sequence shown here is derived from an EMBL/GenBank/DDBJ whole genome shotgun (WGS) entry which is preliminary data.</text>
</comment>
<proteinExistence type="predicted"/>
<evidence type="ECO:0000313" key="1">
    <source>
        <dbReference type="EMBL" id="KAJ8022244.1"/>
    </source>
</evidence>
<reference evidence="1" key="1">
    <citation type="submission" date="2021-10" db="EMBL/GenBank/DDBJ databases">
        <title>Tropical sea cucumber genome reveals ecological adaptation and Cuvierian tubules defense mechanism.</title>
        <authorList>
            <person name="Chen T."/>
        </authorList>
    </citation>
    <scope>NUCLEOTIDE SEQUENCE</scope>
    <source>
        <strain evidence="1">Nanhai2018</strain>
        <tissue evidence="1">Muscle</tissue>
    </source>
</reference>
<dbReference type="Proteomes" id="UP001152320">
    <property type="component" value="Chromosome 20"/>
</dbReference>
<sequence length="97" mass="10793">MVRRLTLLFLAEVKGHLGSLGAIWRLSEVILRSSCGLIGNLVDEVNILNVNNFKGHVAVTRVTGILHIYRPLHLKIEGKYISALLRAAMASCFLSFY</sequence>
<name>A0A9Q0YKJ3_HOLLE</name>
<keyword evidence="2" id="KW-1185">Reference proteome</keyword>
<gene>
    <name evidence="1" type="ORF">HOLleu_37084</name>
</gene>